<accession>A0ABV6YRC1</accession>
<keyword evidence="2" id="KW-0808">Transferase</keyword>
<dbReference type="PANTHER" id="PTHR43685">
    <property type="entry name" value="GLYCOSYLTRANSFERASE"/>
    <property type="match status" value="1"/>
</dbReference>
<feature type="domain" description="Glycosyltransferase 2-like" evidence="1">
    <location>
        <begin position="6"/>
        <end position="127"/>
    </location>
</feature>
<dbReference type="Gene3D" id="3.90.550.10">
    <property type="entry name" value="Spore Coat Polysaccharide Biosynthesis Protein SpsA, Chain A"/>
    <property type="match status" value="1"/>
</dbReference>
<dbReference type="InterPro" id="IPR050834">
    <property type="entry name" value="Glycosyltransf_2"/>
</dbReference>
<proteinExistence type="predicted"/>
<evidence type="ECO:0000259" key="1">
    <source>
        <dbReference type="Pfam" id="PF00535"/>
    </source>
</evidence>
<reference evidence="2 3" key="1">
    <citation type="submission" date="2024-09" db="EMBL/GenBank/DDBJ databases">
        <title>Laminarin stimulates single cell rates of sulfate reduction while oxygen inhibits transcriptomic activity in coastal marine sediment.</title>
        <authorList>
            <person name="Lindsay M."/>
            <person name="Orcutt B."/>
            <person name="Emerson D."/>
            <person name="Stepanauskas R."/>
            <person name="D'Angelo T."/>
        </authorList>
    </citation>
    <scope>NUCLEOTIDE SEQUENCE [LARGE SCALE GENOMIC DNA]</scope>
    <source>
        <strain evidence="2">SAG AM-311-K15</strain>
    </source>
</reference>
<dbReference type="InterPro" id="IPR029044">
    <property type="entry name" value="Nucleotide-diphossugar_trans"/>
</dbReference>
<evidence type="ECO:0000313" key="3">
    <source>
        <dbReference type="Proteomes" id="UP001594351"/>
    </source>
</evidence>
<dbReference type="GO" id="GO:0016757">
    <property type="term" value="F:glycosyltransferase activity"/>
    <property type="evidence" value="ECO:0007669"/>
    <property type="project" value="UniProtKB-KW"/>
</dbReference>
<protein>
    <submittedName>
        <fullName evidence="2">Glycosyltransferase family 2 protein</fullName>
        <ecNumber evidence="2">2.4.-.-</ecNumber>
    </submittedName>
</protein>
<comment type="caution">
    <text evidence="2">The sequence shown here is derived from an EMBL/GenBank/DDBJ whole genome shotgun (WGS) entry which is preliminary data.</text>
</comment>
<dbReference type="EMBL" id="JBHPBY010000001">
    <property type="protein sequence ID" value="MFC1848593.1"/>
    <property type="molecule type" value="Genomic_DNA"/>
</dbReference>
<name>A0ABV6YRC1_UNCC1</name>
<keyword evidence="3" id="KW-1185">Reference proteome</keyword>
<gene>
    <name evidence="2" type="ORF">ACFL27_00150</name>
</gene>
<dbReference type="EC" id="2.4.-.-" evidence="2"/>
<dbReference type="PANTHER" id="PTHR43685:SF3">
    <property type="entry name" value="SLR2126 PROTEIN"/>
    <property type="match status" value="1"/>
</dbReference>
<dbReference type="InterPro" id="IPR001173">
    <property type="entry name" value="Glyco_trans_2-like"/>
</dbReference>
<dbReference type="SUPFAM" id="SSF53448">
    <property type="entry name" value="Nucleotide-diphospho-sugar transferases"/>
    <property type="match status" value="1"/>
</dbReference>
<dbReference type="Pfam" id="PF00535">
    <property type="entry name" value="Glycos_transf_2"/>
    <property type="match status" value="1"/>
</dbReference>
<dbReference type="Proteomes" id="UP001594351">
    <property type="component" value="Unassembled WGS sequence"/>
</dbReference>
<organism evidence="2 3">
    <name type="scientific">candidate division CSSED10-310 bacterium</name>
    <dbReference type="NCBI Taxonomy" id="2855610"/>
    <lineage>
        <taxon>Bacteria</taxon>
        <taxon>Bacteria division CSSED10-310</taxon>
    </lineage>
</organism>
<sequence length="313" mass="36146">MMYDFSVIIPTYNRPESLVKVIYALEHQQDAPSFEIIVVDDGSACDTGQDLKQVHVTRALQFIEADHKGPATARNRGISASKSHYLAFLGDDTIPEKDWLYKHAEAHQKRGYKENVAVLGHIEWHPRIKITPFLEYLNESGRQFGFALINDPENVPHTMFYSSNLSLVRTFAGDRPFNERFQDACWEDIELGYRLQKKGLNLVYEKKAIVYHDHPTSLKKFRQRFERVGYSAVIFYQLHPEVDYLGLTPSGPVPLPSKSAHLYRSILVQLSTLLPLKIPPVWEGYLRYFMIKGIHRGWDTSLMADKKFQFGKK</sequence>
<keyword evidence="2" id="KW-0328">Glycosyltransferase</keyword>
<evidence type="ECO:0000313" key="2">
    <source>
        <dbReference type="EMBL" id="MFC1848593.1"/>
    </source>
</evidence>